<dbReference type="InterPro" id="IPR051325">
    <property type="entry name" value="Nudix_hydrolase_domain"/>
</dbReference>
<dbReference type="EMBL" id="AP027142">
    <property type="protein sequence ID" value="BDV32895.1"/>
    <property type="molecule type" value="Genomic_DNA"/>
</dbReference>
<comment type="cofactor">
    <cofactor evidence="1">
        <name>Mg(2+)</name>
        <dbReference type="ChEBI" id="CHEBI:18420"/>
    </cofactor>
</comment>
<evidence type="ECO:0000256" key="2">
    <source>
        <dbReference type="ARBA" id="ARBA00022801"/>
    </source>
</evidence>
<dbReference type="InterPro" id="IPR020084">
    <property type="entry name" value="NUDIX_hydrolase_CS"/>
</dbReference>
<evidence type="ECO:0000259" key="4">
    <source>
        <dbReference type="PROSITE" id="PS51462"/>
    </source>
</evidence>
<dbReference type="Gene3D" id="3.90.79.10">
    <property type="entry name" value="Nucleoside Triphosphate Pyrophosphohydrolase"/>
    <property type="match status" value="1"/>
</dbReference>
<reference evidence="5 6" key="1">
    <citation type="journal article" date="2023" name="Int. J. Syst. Evol. Microbiol.">
        <title>Methylocystis iwaonis sp. nov., a type II methane-oxidizing bacterium from surface soil of a rice paddy field in Japan, and emended description of the genus Methylocystis (ex Whittenbury et al. 1970) Bowman et al. 1993.</title>
        <authorList>
            <person name="Kaise H."/>
            <person name="Sawadogo J.B."/>
            <person name="Alam M.S."/>
            <person name="Ueno C."/>
            <person name="Dianou D."/>
            <person name="Shinjo R."/>
            <person name="Asakawa S."/>
        </authorList>
    </citation>
    <scope>NUCLEOTIDE SEQUENCE [LARGE SCALE GENOMIC DNA]</scope>
    <source>
        <strain evidence="5 6">SS37A-Re</strain>
    </source>
</reference>
<dbReference type="PROSITE" id="PS00893">
    <property type="entry name" value="NUDIX_BOX"/>
    <property type="match status" value="1"/>
</dbReference>
<organism evidence="5 6">
    <name type="scientific">Methylocystis iwaonis</name>
    <dbReference type="NCBI Taxonomy" id="2885079"/>
    <lineage>
        <taxon>Bacteria</taxon>
        <taxon>Pseudomonadati</taxon>
        <taxon>Pseudomonadota</taxon>
        <taxon>Alphaproteobacteria</taxon>
        <taxon>Hyphomicrobiales</taxon>
        <taxon>Methylocystaceae</taxon>
        <taxon>Methylocystis</taxon>
    </lineage>
</organism>
<evidence type="ECO:0000313" key="6">
    <source>
        <dbReference type="Proteomes" id="UP001317629"/>
    </source>
</evidence>
<dbReference type="InterPro" id="IPR020476">
    <property type="entry name" value="Nudix_hydrolase"/>
</dbReference>
<name>A0ABM8E4I0_9HYPH</name>
<dbReference type="PANTHER" id="PTHR21340">
    <property type="entry name" value="DIADENOSINE 5,5-P1,P4-TETRAPHOSPHATE PYROPHOSPHOHYDROLASE MUTT"/>
    <property type="match status" value="1"/>
</dbReference>
<dbReference type="PROSITE" id="PS51462">
    <property type="entry name" value="NUDIX"/>
    <property type="match status" value="1"/>
</dbReference>
<gene>
    <name evidence="5" type="ORF">SS37A_04240</name>
</gene>
<comment type="similarity">
    <text evidence="3">Belongs to the Nudix hydrolase family.</text>
</comment>
<dbReference type="InterPro" id="IPR000086">
    <property type="entry name" value="NUDIX_hydrolase_dom"/>
</dbReference>
<sequence length="156" mass="16867">MPKRSAGVLLYRPSAHGFDVFLVHPGGPFWARKDDGAWSIPKGEIGDGEDPESAAKREFAEETGVALTGELTPLGVFKQPSGKLVAAFALEGDIALSCVQSNDCKIEWPPKSGRMIDIPEIDRAGWFTPQEALAKITKGQRPIIEALLSKLKLSPE</sequence>
<keyword evidence="2 3" id="KW-0378">Hydrolase</keyword>
<dbReference type="SUPFAM" id="SSF55811">
    <property type="entry name" value="Nudix"/>
    <property type="match status" value="1"/>
</dbReference>
<evidence type="ECO:0000313" key="5">
    <source>
        <dbReference type="EMBL" id="BDV32895.1"/>
    </source>
</evidence>
<dbReference type="CDD" id="cd04662">
    <property type="entry name" value="NUDIX_Hydrolase"/>
    <property type="match status" value="1"/>
</dbReference>
<dbReference type="Pfam" id="PF00293">
    <property type="entry name" value="NUDIX"/>
    <property type="match status" value="1"/>
</dbReference>
<proteinExistence type="inferred from homology"/>
<dbReference type="InterPro" id="IPR015797">
    <property type="entry name" value="NUDIX_hydrolase-like_dom_sf"/>
</dbReference>
<protein>
    <submittedName>
        <fullName evidence="5">NTP pyrophosphohydrolase</fullName>
    </submittedName>
</protein>
<dbReference type="PRINTS" id="PR00502">
    <property type="entry name" value="NUDIXFAMILY"/>
</dbReference>
<dbReference type="RefSeq" id="WP_281930138.1">
    <property type="nucleotide sequence ID" value="NZ_AP027142.1"/>
</dbReference>
<accession>A0ABM8E4I0</accession>
<dbReference type="PANTHER" id="PTHR21340:SF7">
    <property type="entry name" value="NUDIX HYDROLASE DOMAIN-CONTAINING PROTEIN"/>
    <property type="match status" value="1"/>
</dbReference>
<evidence type="ECO:0000256" key="1">
    <source>
        <dbReference type="ARBA" id="ARBA00001946"/>
    </source>
</evidence>
<evidence type="ECO:0000256" key="3">
    <source>
        <dbReference type="RuleBase" id="RU003476"/>
    </source>
</evidence>
<keyword evidence="6" id="KW-1185">Reference proteome</keyword>
<dbReference type="Proteomes" id="UP001317629">
    <property type="component" value="Chromosome"/>
</dbReference>
<feature type="domain" description="Nudix hydrolase" evidence="4">
    <location>
        <begin position="1"/>
        <end position="149"/>
    </location>
</feature>